<comment type="caution">
    <text evidence="1">The sequence shown here is derived from an EMBL/GenBank/DDBJ whole genome shotgun (WGS) entry which is preliminary data.</text>
</comment>
<evidence type="ECO:0008006" key="3">
    <source>
        <dbReference type="Google" id="ProtNLM"/>
    </source>
</evidence>
<dbReference type="EMBL" id="ABCS01000062">
    <property type="protein sequence ID" value="EDM76589.1"/>
    <property type="molecule type" value="Genomic_DNA"/>
</dbReference>
<accession>A6GC27</accession>
<sequence length="181" mass="19604">MNDINAYLERVFAPHAVPAAIARAAVFAFVDDDRIYPFDDCNFAEPGEDSLETWAGTPESAAAMREQLFIWLQGSSGCLYGFWSHDGRPMLDAPIVYLDDEGDGNGVIANGLDEFLAIAAHGFSRITPRGFEPELDELEGEAAEAFFTARGIEPAPDPARVVQAARAAHPDFDAWLGAKLG</sequence>
<name>A6GC27_9BACT</name>
<keyword evidence="2" id="KW-1185">Reference proteome</keyword>
<dbReference type="RefSeq" id="WP_006974268.1">
    <property type="nucleotide sequence ID" value="NZ_ABCS01000062.1"/>
</dbReference>
<evidence type="ECO:0000313" key="1">
    <source>
        <dbReference type="EMBL" id="EDM76589.1"/>
    </source>
</evidence>
<proteinExistence type="predicted"/>
<protein>
    <recommendedName>
        <fullName evidence="3">Knr4/Smi1-like domain-containing protein</fullName>
    </recommendedName>
</protein>
<dbReference type="AlphaFoldDB" id="A6GC27"/>
<evidence type="ECO:0000313" key="2">
    <source>
        <dbReference type="Proteomes" id="UP000005801"/>
    </source>
</evidence>
<reference evidence="1 2" key="1">
    <citation type="submission" date="2007-06" db="EMBL/GenBank/DDBJ databases">
        <authorList>
            <person name="Shimkets L."/>
            <person name="Ferriera S."/>
            <person name="Johnson J."/>
            <person name="Kravitz S."/>
            <person name="Beeson K."/>
            <person name="Sutton G."/>
            <person name="Rogers Y.-H."/>
            <person name="Friedman R."/>
            <person name="Frazier M."/>
            <person name="Venter J.C."/>
        </authorList>
    </citation>
    <scope>NUCLEOTIDE SEQUENCE [LARGE SCALE GENOMIC DNA]</scope>
    <source>
        <strain evidence="1 2">SIR-1</strain>
    </source>
</reference>
<dbReference type="OrthoDB" id="286413at2"/>
<organism evidence="1 2">
    <name type="scientific">Plesiocystis pacifica SIR-1</name>
    <dbReference type="NCBI Taxonomy" id="391625"/>
    <lineage>
        <taxon>Bacteria</taxon>
        <taxon>Pseudomonadati</taxon>
        <taxon>Myxococcota</taxon>
        <taxon>Polyangia</taxon>
        <taxon>Nannocystales</taxon>
        <taxon>Nannocystaceae</taxon>
        <taxon>Plesiocystis</taxon>
    </lineage>
</organism>
<gene>
    <name evidence="1" type="ORF">PPSIR1_24314</name>
</gene>
<dbReference type="Proteomes" id="UP000005801">
    <property type="component" value="Unassembled WGS sequence"/>
</dbReference>